<feature type="chain" id="PRO_5024330903" evidence="1">
    <location>
        <begin position="19"/>
        <end position="340"/>
    </location>
</feature>
<organism evidence="2 3">
    <name type="scientific">Paenimyroides baculatum</name>
    <dbReference type="NCBI Taxonomy" id="2608000"/>
    <lineage>
        <taxon>Bacteria</taxon>
        <taxon>Pseudomonadati</taxon>
        <taxon>Bacteroidota</taxon>
        <taxon>Flavobacteriia</taxon>
        <taxon>Flavobacteriales</taxon>
        <taxon>Flavobacteriaceae</taxon>
        <taxon>Paenimyroides</taxon>
    </lineage>
</organism>
<accession>A0A5M6CBK3</accession>
<proteinExistence type="predicted"/>
<feature type="signal peptide" evidence="1">
    <location>
        <begin position="1"/>
        <end position="18"/>
    </location>
</feature>
<dbReference type="EMBL" id="VWSG01000014">
    <property type="protein sequence ID" value="KAA5531890.1"/>
    <property type="molecule type" value="Genomic_DNA"/>
</dbReference>
<dbReference type="RefSeq" id="WP_150014387.1">
    <property type="nucleotide sequence ID" value="NZ_VWSG01000014.1"/>
</dbReference>
<gene>
    <name evidence="2" type="ORF">F0460_14205</name>
</gene>
<sequence length="340" mass="38310">MKKLLCFAVFAFGMSVQAQNIDTVIEKNVAIKTAQANEDLTLSEKIKVVNDQVDNGRITKDQAYQIITKFSNEQPVYVQGYPAEDVVAVVEELEEVDAADENYDYDWGKETSPFDFAMGVQMDTVVKYGTKTTPYLAFGVGNVATDGAFANSEFGYMRSNYFEWGVAARTPFSKTNNKWGIRYGLGFKYNGLATTQNREFALAGNQTVTTASTKQLRKNYAYFRNTYVTIPISLDFTTTSKVYNEANRRFTTKEGINFGVGGYVGYNINSKQFIRYENADGYKVSEQQKGDWNVNDFQYGLTAYAGKDHFKVVLKYDLSPVFSNNVVDQNYWSIGLQLGL</sequence>
<evidence type="ECO:0000313" key="2">
    <source>
        <dbReference type="EMBL" id="KAA5531890.1"/>
    </source>
</evidence>
<dbReference type="AlphaFoldDB" id="A0A5M6CBK3"/>
<dbReference type="Proteomes" id="UP000325141">
    <property type="component" value="Unassembled WGS sequence"/>
</dbReference>
<comment type="caution">
    <text evidence="2">The sequence shown here is derived from an EMBL/GenBank/DDBJ whole genome shotgun (WGS) entry which is preliminary data.</text>
</comment>
<keyword evidence="3" id="KW-1185">Reference proteome</keyword>
<reference evidence="2 3" key="1">
    <citation type="submission" date="2019-09" db="EMBL/GenBank/DDBJ databases">
        <title>Genome sequence and assembly of Flavobacterium sp.</title>
        <authorList>
            <person name="Chhetri G."/>
        </authorList>
    </citation>
    <scope>NUCLEOTIDE SEQUENCE [LARGE SCALE GENOMIC DNA]</scope>
    <source>
        <strain evidence="2 3">SNL9</strain>
    </source>
</reference>
<protein>
    <submittedName>
        <fullName evidence="2">PorT family protein</fullName>
    </submittedName>
</protein>
<evidence type="ECO:0000313" key="3">
    <source>
        <dbReference type="Proteomes" id="UP000325141"/>
    </source>
</evidence>
<keyword evidence="1" id="KW-0732">Signal</keyword>
<name>A0A5M6CBK3_9FLAO</name>
<evidence type="ECO:0000256" key="1">
    <source>
        <dbReference type="SAM" id="SignalP"/>
    </source>
</evidence>